<keyword evidence="7" id="KW-0456">Lyase</keyword>
<comment type="cofactor">
    <cofactor evidence="1">
        <name>NAD(+)</name>
        <dbReference type="ChEBI" id="CHEBI:57540"/>
    </cofactor>
</comment>
<feature type="domain" description="3-dehydroquinate synthase C-terminal" evidence="11">
    <location>
        <begin position="170"/>
        <end position="312"/>
    </location>
</feature>
<dbReference type="GO" id="GO:0009073">
    <property type="term" value="P:aromatic amino acid family biosynthetic process"/>
    <property type="evidence" value="ECO:0007669"/>
    <property type="project" value="InterPro"/>
</dbReference>
<evidence type="ECO:0000256" key="2">
    <source>
        <dbReference type="ARBA" id="ARBA00001941"/>
    </source>
</evidence>
<name>A0A0N8VL40_9ARCH</name>
<evidence type="ECO:0000256" key="3">
    <source>
        <dbReference type="ARBA" id="ARBA00022723"/>
    </source>
</evidence>
<dbReference type="PIRSF" id="PIRSF001455">
    <property type="entry name" value="DHQ_synth"/>
    <property type="match status" value="1"/>
</dbReference>
<dbReference type="CDD" id="cd08195">
    <property type="entry name" value="DHQS"/>
    <property type="match status" value="1"/>
</dbReference>
<feature type="domain" description="3-dehydroquinate synthase N-terminal" evidence="10">
    <location>
        <begin position="56"/>
        <end position="161"/>
    </location>
</feature>
<dbReference type="InterPro" id="IPR050071">
    <property type="entry name" value="Dehydroquinate_synthase"/>
</dbReference>
<evidence type="ECO:0000256" key="8">
    <source>
        <dbReference type="ARBA" id="ARBA00023285"/>
    </source>
</evidence>
<comment type="caution">
    <text evidence="12">The sequence shown here is derived from an EMBL/GenBank/DDBJ whole genome shotgun (WGS) entry which is preliminary data.</text>
</comment>
<evidence type="ECO:0000259" key="10">
    <source>
        <dbReference type="Pfam" id="PF01761"/>
    </source>
</evidence>
<gene>
    <name evidence="12" type="ORF">AOG55_06690</name>
</gene>
<keyword evidence="6" id="KW-0520">NAD</keyword>
<dbReference type="EC" id="4.2.3.4" evidence="9"/>
<evidence type="ECO:0000256" key="5">
    <source>
        <dbReference type="ARBA" id="ARBA00022833"/>
    </source>
</evidence>
<evidence type="ECO:0000256" key="4">
    <source>
        <dbReference type="ARBA" id="ARBA00022741"/>
    </source>
</evidence>
<dbReference type="GO" id="GO:0005737">
    <property type="term" value="C:cytoplasm"/>
    <property type="evidence" value="ECO:0007669"/>
    <property type="project" value="InterPro"/>
</dbReference>
<reference evidence="12 13" key="1">
    <citation type="submission" date="2015-09" db="EMBL/GenBank/DDBJ databases">
        <title>Heavy metals and arsenic resistance mechanisms in polyextremophilic archaea of the family Ferroplasmaceae.</title>
        <authorList>
            <person name="Bulaev A.G."/>
            <person name="Kanygina A.V."/>
        </authorList>
    </citation>
    <scope>NUCLEOTIDE SEQUENCE [LARGE SCALE GENOMIC DNA]</scope>
    <source>
        <strain evidence="12 13">BH2</strain>
    </source>
</reference>
<evidence type="ECO:0000256" key="7">
    <source>
        <dbReference type="ARBA" id="ARBA00023239"/>
    </source>
</evidence>
<dbReference type="InterPro" id="IPR016037">
    <property type="entry name" value="DHQ_synth_AroB"/>
</dbReference>
<dbReference type="GO" id="GO:0046872">
    <property type="term" value="F:metal ion binding"/>
    <property type="evidence" value="ECO:0007669"/>
    <property type="project" value="UniProtKB-KW"/>
</dbReference>
<keyword evidence="8" id="KW-0170">Cobalt</keyword>
<sequence length="350" mass="39781">MKQISADINGGKINIYIGSGLEDYINNNIYGRNVSFVSKSLSGYRNKLKKIKSIKIYMHDGESIKDLRYLRFIVKKLIDLNIERSDTVSYIGGGTVGDLTGFASSVYKRGINLVAVPTTLLAQVDSSIGGKNAINFSGIKNVIGTFYNPKYIFNDTDFLLNSDKSLLNDGMAEIIKMAIINDENFYNYLRNNNMDTIFNQNDLENIIYKSNKIKLNIVSRDFFDKNKIRYLLNFGHTVGHAIESFTSNDVSHGTAIANGMLAENYIAYKMGLSENFYDEIITILENYRIPLLNFKNFDPDIIIKYILNDKKMESGKINLIVLDRIGKSHTEAVEVSEIKRYFSEFLEVKK</sequence>
<dbReference type="InterPro" id="IPR030963">
    <property type="entry name" value="DHQ_synth_fam"/>
</dbReference>
<dbReference type="Pfam" id="PF01761">
    <property type="entry name" value="DHQ_synthase"/>
    <property type="match status" value="1"/>
</dbReference>
<dbReference type="Proteomes" id="UP000050301">
    <property type="component" value="Unassembled WGS sequence"/>
</dbReference>
<keyword evidence="5" id="KW-0862">Zinc</keyword>
<dbReference type="FunCoup" id="A0A0N8VL40">
    <property type="interactions" value="165"/>
</dbReference>
<accession>A0A0N8VL40</accession>
<dbReference type="GO" id="GO:0003856">
    <property type="term" value="F:3-dehydroquinate synthase activity"/>
    <property type="evidence" value="ECO:0007669"/>
    <property type="project" value="UniProtKB-UniRule"/>
</dbReference>
<dbReference type="SUPFAM" id="SSF56796">
    <property type="entry name" value="Dehydroquinate synthase-like"/>
    <property type="match status" value="1"/>
</dbReference>
<keyword evidence="3" id="KW-0479">Metal-binding</keyword>
<evidence type="ECO:0000313" key="13">
    <source>
        <dbReference type="Proteomes" id="UP000050301"/>
    </source>
</evidence>
<dbReference type="GO" id="GO:0009423">
    <property type="term" value="P:chorismate biosynthetic process"/>
    <property type="evidence" value="ECO:0007669"/>
    <property type="project" value="UniProtKB-UniRule"/>
</dbReference>
<dbReference type="AlphaFoldDB" id="A0A0N8VL40"/>
<evidence type="ECO:0000256" key="1">
    <source>
        <dbReference type="ARBA" id="ARBA00001911"/>
    </source>
</evidence>
<keyword evidence="13" id="KW-1185">Reference proteome</keyword>
<dbReference type="Gene3D" id="3.40.50.1970">
    <property type="match status" value="1"/>
</dbReference>
<dbReference type="InParanoid" id="A0A0N8VL40"/>
<dbReference type="InterPro" id="IPR030960">
    <property type="entry name" value="DHQS/DOIS_N"/>
</dbReference>
<proteinExistence type="predicted"/>
<organism evidence="12 13">
    <name type="scientific">Acidiplasma cupricumulans</name>
    <dbReference type="NCBI Taxonomy" id="312540"/>
    <lineage>
        <taxon>Archaea</taxon>
        <taxon>Methanobacteriati</taxon>
        <taxon>Thermoplasmatota</taxon>
        <taxon>Thermoplasmata</taxon>
        <taxon>Thermoplasmatales</taxon>
        <taxon>Ferroplasmaceae</taxon>
        <taxon>Acidiplasma</taxon>
    </lineage>
</organism>
<dbReference type="Gene3D" id="1.20.1090.10">
    <property type="entry name" value="Dehydroquinate synthase-like - alpha domain"/>
    <property type="match status" value="1"/>
</dbReference>
<dbReference type="Pfam" id="PF24621">
    <property type="entry name" value="DHQS_C"/>
    <property type="match status" value="1"/>
</dbReference>
<protein>
    <recommendedName>
        <fullName evidence="9">3-dehydroquinate synthase</fullName>
        <ecNumber evidence="9">4.2.3.4</ecNumber>
    </recommendedName>
</protein>
<keyword evidence="4" id="KW-0547">Nucleotide-binding</keyword>
<dbReference type="GO" id="GO:0000166">
    <property type="term" value="F:nucleotide binding"/>
    <property type="evidence" value="ECO:0007669"/>
    <property type="project" value="UniProtKB-KW"/>
</dbReference>
<dbReference type="EMBL" id="LKBH01000131">
    <property type="protein sequence ID" value="KQB35460.1"/>
    <property type="molecule type" value="Genomic_DNA"/>
</dbReference>
<dbReference type="InterPro" id="IPR056179">
    <property type="entry name" value="DHQS_C"/>
</dbReference>
<dbReference type="NCBIfam" id="TIGR01357">
    <property type="entry name" value="aroB"/>
    <property type="match status" value="1"/>
</dbReference>
<evidence type="ECO:0000256" key="6">
    <source>
        <dbReference type="ARBA" id="ARBA00023027"/>
    </source>
</evidence>
<dbReference type="PANTHER" id="PTHR43622">
    <property type="entry name" value="3-DEHYDROQUINATE SYNTHASE"/>
    <property type="match status" value="1"/>
</dbReference>
<evidence type="ECO:0000259" key="11">
    <source>
        <dbReference type="Pfam" id="PF24621"/>
    </source>
</evidence>
<evidence type="ECO:0000256" key="9">
    <source>
        <dbReference type="NCBIfam" id="TIGR01357"/>
    </source>
</evidence>
<evidence type="ECO:0000313" key="12">
    <source>
        <dbReference type="EMBL" id="KQB35460.1"/>
    </source>
</evidence>
<comment type="cofactor">
    <cofactor evidence="2">
        <name>Co(2+)</name>
        <dbReference type="ChEBI" id="CHEBI:48828"/>
    </cofactor>
</comment>
<dbReference type="PANTHER" id="PTHR43622:SF1">
    <property type="entry name" value="3-DEHYDROQUINATE SYNTHASE"/>
    <property type="match status" value="1"/>
</dbReference>